<keyword evidence="3" id="KW-1003">Cell membrane</keyword>
<evidence type="ECO:0000256" key="7">
    <source>
        <dbReference type="ARBA" id="ARBA00022737"/>
    </source>
</evidence>
<evidence type="ECO:0000256" key="2">
    <source>
        <dbReference type="ARBA" id="ARBA00022448"/>
    </source>
</evidence>
<keyword evidence="11" id="KW-1015">Disulfide bond</keyword>
<evidence type="ECO:0000256" key="9">
    <source>
        <dbReference type="ARBA" id="ARBA00022989"/>
    </source>
</evidence>
<comment type="subcellular location">
    <subcellularLocation>
        <location evidence="12">Cell junction</location>
        <location evidence="12">Plasmodesma</location>
    </subcellularLocation>
    <subcellularLocation>
        <location evidence="1">Cell membrane</location>
        <topology evidence="1">Single-pass type I membrane protein</topology>
    </subcellularLocation>
</comment>
<evidence type="ECO:0000256" key="6">
    <source>
        <dbReference type="ARBA" id="ARBA00022729"/>
    </source>
</evidence>
<evidence type="ECO:0000256" key="15">
    <source>
        <dbReference type="SAM" id="SignalP"/>
    </source>
</evidence>
<sequence length="302" mass="33171">MDLTSKLLCLLFHALTMLLCFAHSLPSVKPSSNNSSLVYKSCADQTRLNSTKSHSNTLSSLFEELVLQSSKSKFFKTTQGSDDDQTAIFGLFQCREDISNDDCRNCVKALPDMSTSLCKEAESARVQLQGCYIRYEPDVVLDKYSENKLLHKTCGEPCPGTGRFEEMRDAAFSALEDDIANSGGFCKMSYELVQVIAQCEGELDACECGECVNGAVQIAREECGNAVSGEFYLDKCFMTYSYYPEGVPGKLNPGDRKSKGGSNNNDGKTVAIVLGVAAAMFLGFIFLLFIKSWTNKDDDDLV</sequence>
<dbReference type="PROSITE" id="PS51473">
    <property type="entry name" value="GNK2"/>
    <property type="match status" value="2"/>
</dbReference>
<dbReference type="GO" id="GO:0005886">
    <property type="term" value="C:plasma membrane"/>
    <property type="evidence" value="ECO:0007669"/>
    <property type="project" value="UniProtKB-SubCell"/>
</dbReference>
<evidence type="ECO:0000256" key="4">
    <source>
        <dbReference type="ARBA" id="ARBA00022581"/>
    </source>
</evidence>
<evidence type="ECO:0000256" key="13">
    <source>
        <dbReference type="ARBA" id="ARBA00038393"/>
    </source>
</evidence>
<evidence type="ECO:0000256" key="5">
    <source>
        <dbReference type="ARBA" id="ARBA00022692"/>
    </source>
</evidence>
<keyword evidence="2" id="KW-0813">Transport</keyword>
<accession>A0AA88CQN2</accession>
<evidence type="ECO:0000256" key="11">
    <source>
        <dbReference type="ARBA" id="ARBA00023157"/>
    </source>
</evidence>
<evidence type="ECO:0000259" key="16">
    <source>
        <dbReference type="PROSITE" id="PS51473"/>
    </source>
</evidence>
<keyword evidence="9 14" id="KW-1133">Transmembrane helix</keyword>
<evidence type="ECO:0000256" key="3">
    <source>
        <dbReference type="ARBA" id="ARBA00022475"/>
    </source>
</evidence>
<evidence type="ECO:0000256" key="14">
    <source>
        <dbReference type="SAM" id="Phobius"/>
    </source>
</evidence>
<protein>
    <recommendedName>
        <fullName evidence="16">Gnk2-homologous domain-containing protein</fullName>
    </recommendedName>
</protein>
<dbReference type="InterPro" id="IPR051378">
    <property type="entry name" value="Cell2Cell_Antifungal"/>
</dbReference>
<dbReference type="Proteomes" id="UP001187192">
    <property type="component" value="Unassembled WGS sequence"/>
</dbReference>
<dbReference type="GO" id="GO:0046739">
    <property type="term" value="P:transport of virus in multicellular host"/>
    <property type="evidence" value="ECO:0007669"/>
    <property type="project" value="TreeGrafter"/>
</dbReference>
<feature type="signal peptide" evidence="15">
    <location>
        <begin position="1"/>
        <end position="22"/>
    </location>
</feature>
<keyword evidence="8" id="KW-0965">Cell junction</keyword>
<proteinExistence type="inferred from homology"/>
<dbReference type="InterPro" id="IPR002902">
    <property type="entry name" value="GNK2"/>
</dbReference>
<dbReference type="GO" id="GO:0010497">
    <property type="term" value="P:plasmodesmata-mediated intercellular transport"/>
    <property type="evidence" value="ECO:0007669"/>
    <property type="project" value="TreeGrafter"/>
</dbReference>
<keyword evidence="4" id="KW-0945">Host-virus interaction</keyword>
<feature type="domain" description="Gnk2-homologous" evidence="16">
    <location>
        <begin position="146"/>
        <end position="245"/>
    </location>
</feature>
<evidence type="ECO:0000313" key="17">
    <source>
        <dbReference type="EMBL" id="GMN25782.1"/>
    </source>
</evidence>
<feature type="transmembrane region" description="Helical" evidence="14">
    <location>
        <begin position="270"/>
        <end position="290"/>
    </location>
</feature>
<dbReference type="PANTHER" id="PTHR32080">
    <property type="entry name" value="ANTIFUNGAL PROTEIN GINKBILOBIN-2-LIKE"/>
    <property type="match status" value="1"/>
</dbReference>
<reference evidence="17" key="1">
    <citation type="submission" date="2023-07" db="EMBL/GenBank/DDBJ databases">
        <title>draft genome sequence of fig (Ficus carica).</title>
        <authorList>
            <person name="Takahashi T."/>
            <person name="Nishimura K."/>
        </authorList>
    </citation>
    <scope>NUCLEOTIDE SEQUENCE</scope>
</reference>
<dbReference type="GO" id="GO:0009506">
    <property type="term" value="C:plasmodesma"/>
    <property type="evidence" value="ECO:0007669"/>
    <property type="project" value="UniProtKB-SubCell"/>
</dbReference>
<evidence type="ECO:0000256" key="8">
    <source>
        <dbReference type="ARBA" id="ARBA00022949"/>
    </source>
</evidence>
<evidence type="ECO:0000256" key="1">
    <source>
        <dbReference type="ARBA" id="ARBA00004251"/>
    </source>
</evidence>
<keyword evidence="5 14" id="KW-0812">Transmembrane</keyword>
<dbReference type="InterPro" id="IPR038408">
    <property type="entry name" value="GNK2_sf"/>
</dbReference>
<evidence type="ECO:0000313" key="18">
    <source>
        <dbReference type="Proteomes" id="UP001187192"/>
    </source>
</evidence>
<comment type="similarity">
    <text evidence="13">Belongs to the cysteine-rich repeat secretory protein family. Plasmodesmata-located proteins (PDLD) subfamily.</text>
</comment>
<feature type="chain" id="PRO_5041659601" description="Gnk2-homologous domain-containing protein" evidence="15">
    <location>
        <begin position="23"/>
        <end position="302"/>
    </location>
</feature>
<evidence type="ECO:0000256" key="12">
    <source>
        <dbReference type="ARBA" id="ARBA00024184"/>
    </source>
</evidence>
<organism evidence="17 18">
    <name type="scientific">Ficus carica</name>
    <name type="common">Common fig</name>
    <dbReference type="NCBI Taxonomy" id="3494"/>
    <lineage>
        <taxon>Eukaryota</taxon>
        <taxon>Viridiplantae</taxon>
        <taxon>Streptophyta</taxon>
        <taxon>Embryophyta</taxon>
        <taxon>Tracheophyta</taxon>
        <taxon>Spermatophyta</taxon>
        <taxon>Magnoliopsida</taxon>
        <taxon>eudicotyledons</taxon>
        <taxon>Gunneridae</taxon>
        <taxon>Pentapetalae</taxon>
        <taxon>rosids</taxon>
        <taxon>fabids</taxon>
        <taxon>Rosales</taxon>
        <taxon>Moraceae</taxon>
        <taxon>Ficeae</taxon>
        <taxon>Ficus</taxon>
    </lineage>
</organism>
<keyword evidence="6 15" id="KW-0732">Signal</keyword>
<dbReference type="EMBL" id="BTGU01000001">
    <property type="protein sequence ID" value="GMN25782.1"/>
    <property type="molecule type" value="Genomic_DNA"/>
</dbReference>
<keyword evidence="7" id="KW-0677">Repeat</keyword>
<dbReference type="AlphaFoldDB" id="A0AA88CQN2"/>
<keyword evidence="18" id="KW-1185">Reference proteome</keyword>
<gene>
    <name evidence="17" type="ORF">TIFTF001_001064</name>
</gene>
<dbReference type="CDD" id="cd23509">
    <property type="entry name" value="Gnk2-like"/>
    <property type="match status" value="2"/>
</dbReference>
<keyword evidence="10 14" id="KW-0472">Membrane</keyword>
<name>A0AA88CQN2_FICCA</name>
<comment type="caution">
    <text evidence="17">The sequence shown here is derived from an EMBL/GenBank/DDBJ whole genome shotgun (WGS) entry which is preliminary data.</text>
</comment>
<dbReference type="PANTHER" id="PTHR32080:SF6">
    <property type="entry name" value="PLASMODESMATA-LOCATED PROTEIN 4"/>
    <property type="match status" value="1"/>
</dbReference>
<evidence type="ECO:0000256" key="10">
    <source>
        <dbReference type="ARBA" id="ARBA00023136"/>
    </source>
</evidence>
<dbReference type="Gene3D" id="3.30.430.20">
    <property type="entry name" value="Gnk2 domain, C-X8-C-X2-C motif"/>
    <property type="match status" value="2"/>
</dbReference>
<dbReference type="Pfam" id="PF01657">
    <property type="entry name" value="Stress-antifung"/>
    <property type="match status" value="2"/>
</dbReference>
<feature type="domain" description="Gnk2-homologous" evidence="16">
    <location>
        <begin position="36"/>
        <end position="140"/>
    </location>
</feature>
<dbReference type="FunFam" id="3.30.430.20:FF:000001">
    <property type="entry name" value="cysteine-rich repeat secretory protein 3"/>
    <property type="match status" value="1"/>
</dbReference>